<dbReference type="PROSITE" id="PS01063">
    <property type="entry name" value="SIGMA70_ECF"/>
    <property type="match status" value="1"/>
</dbReference>
<dbReference type="Gene3D" id="1.10.10.10">
    <property type="entry name" value="Winged helix-like DNA-binding domain superfamily/Winged helix DNA-binding domain"/>
    <property type="match status" value="1"/>
</dbReference>
<dbReference type="SUPFAM" id="SSF88946">
    <property type="entry name" value="Sigma2 domain of RNA polymerase sigma factors"/>
    <property type="match status" value="1"/>
</dbReference>
<proteinExistence type="inferred from homology"/>
<organism evidence="9 10">
    <name type="scientific">Paenibacillus oenotherae</name>
    <dbReference type="NCBI Taxonomy" id="1435645"/>
    <lineage>
        <taxon>Bacteria</taxon>
        <taxon>Bacillati</taxon>
        <taxon>Bacillota</taxon>
        <taxon>Bacilli</taxon>
        <taxon>Bacillales</taxon>
        <taxon>Paenibacillaceae</taxon>
        <taxon>Paenibacillus</taxon>
    </lineage>
</organism>
<dbReference type="EMBL" id="JAHZIJ010000009">
    <property type="protein sequence ID" value="MBW7475844.1"/>
    <property type="molecule type" value="Genomic_DNA"/>
</dbReference>
<keyword evidence="2 6" id="KW-0805">Transcription regulation</keyword>
<reference evidence="9 10" key="1">
    <citation type="submission" date="2021-07" db="EMBL/GenBank/DDBJ databases">
        <title>Paenibacillus radiodurans sp. nov., isolated from the southeastern edge of Tengger Desert.</title>
        <authorList>
            <person name="Zhang G."/>
        </authorList>
    </citation>
    <scope>NUCLEOTIDE SEQUENCE [LARGE SCALE GENOMIC DNA]</scope>
    <source>
        <strain evidence="9 10">DT7-4</strain>
    </source>
</reference>
<evidence type="ECO:0000256" key="5">
    <source>
        <dbReference type="ARBA" id="ARBA00023163"/>
    </source>
</evidence>
<dbReference type="Gene3D" id="1.10.1740.10">
    <property type="match status" value="1"/>
</dbReference>
<dbReference type="PANTHER" id="PTHR43133">
    <property type="entry name" value="RNA POLYMERASE ECF-TYPE SIGMA FACTO"/>
    <property type="match status" value="1"/>
</dbReference>
<feature type="domain" description="RNA polymerase sigma factor 70 region 4 type 2" evidence="8">
    <location>
        <begin position="114"/>
        <end position="157"/>
    </location>
</feature>
<comment type="similarity">
    <text evidence="1 6">Belongs to the sigma-70 factor family. ECF subfamily.</text>
</comment>
<evidence type="ECO:0000313" key="9">
    <source>
        <dbReference type="EMBL" id="MBW7475844.1"/>
    </source>
</evidence>
<dbReference type="SUPFAM" id="SSF88659">
    <property type="entry name" value="Sigma3 and sigma4 domains of RNA polymerase sigma factors"/>
    <property type="match status" value="1"/>
</dbReference>
<evidence type="ECO:0000313" key="10">
    <source>
        <dbReference type="Proteomes" id="UP000812277"/>
    </source>
</evidence>
<keyword evidence="5 6" id="KW-0804">Transcription</keyword>
<dbReference type="InterPro" id="IPR013249">
    <property type="entry name" value="RNA_pol_sigma70_r4_t2"/>
</dbReference>
<evidence type="ECO:0000256" key="3">
    <source>
        <dbReference type="ARBA" id="ARBA00023082"/>
    </source>
</evidence>
<keyword evidence="10" id="KW-1185">Reference proteome</keyword>
<evidence type="ECO:0000256" key="6">
    <source>
        <dbReference type="RuleBase" id="RU000716"/>
    </source>
</evidence>
<dbReference type="PANTHER" id="PTHR43133:SF46">
    <property type="entry name" value="RNA POLYMERASE SIGMA-70 FACTOR ECF SUBFAMILY"/>
    <property type="match status" value="1"/>
</dbReference>
<dbReference type="Pfam" id="PF08281">
    <property type="entry name" value="Sigma70_r4_2"/>
    <property type="match status" value="1"/>
</dbReference>
<dbReference type="InterPro" id="IPR014284">
    <property type="entry name" value="RNA_pol_sigma-70_dom"/>
</dbReference>
<dbReference type="InterPro" id="IPR036388">
    <property type="entry name" value="WH-like_DNA-bd_sf"/>
</dbReference>
<dbReference type="Proteomes" id="UP000812277">
    <property type="component" value="Unassembled WGS sequence"/>
</dbReference>
<dbReference type="InterPro" id="IPR007627">
    <property type="entry name" value="RNA_pol_sigma70_r2"/>
</dbReference>
<dbReference type="InterPro" id="IPR039425">
    <property type="entry name" value="RNA_pol_sigma-70-like"/>
</dbReference>
<dbReference type="Pfam" id="PF04542">
    <property type="entry name" value="Sigma70_r2"/>
    <property type="match status" value="1"/>
</dbReference>
<dbReference type="InterPro" id="IPR013324">
    <property type="entry name" value="RNA_pol_sigma_r3/r4-like"/>
</dbReference>
<feature type="domain" description="RNA polymerase sigma-70 region 2" evidence="7">
    <location>
        <begin position="9"/>
        <end position="70"/>
    </location>
</feature>
<comment type="caution">
    <text evidence="9">The sequence shown here is derived from an EMBL/GenBank/DDBJ whole genome shotgun (WGS) entry which is preliminary data.</text>
</comment>
<keyword evidence="3 6" id="KW-0731">Sigma factor</keyword>
<evidence type="ECO:0000259" key="7">
    <source>
        <dbReference type="Pfam" id="PF04542"/>
    </source>
</evidence>
<evidence type="ECO:0000259" key="8">
    <source>
        <dbReference type="Pfam" id="PF08281"/>
    </source>
</evidence>
<dbReference type="InterPro" id="IPR013325">
    <property type="entry name" value="RNA_pol_sigma_r2"/>
</dbReference>
<accession>A0ABS7D7C6</accession>
<keyword evidence="4 6" id="KW-0238">DNA-binding</keyword>
<evidence type="ECO:0000256" key="4">
    <source>
        <dbReference type="ARBA" id="ARBA00023125"/>
    </source>
</evidence>
<protein>
    <recommendedName>
        <fullName evidence="6">RNA polymerase sigma factor</fullName>
    </recommendedName>
</protein>
<dbReference type="NCBIfam" id="TIGR02937">
    <property type="entry name" value="sigma70-ECF"/>
    <property type="match status" value="1"/>
</dbReference>
<dbReference type="CDD" id="cd06171">
    <property type="entry name" value="Sigma70_r4"/>
    <property type="match status" value="1"/>
</dbReference>
<sequence>MDPFTLDELMKQYGQEVWNFAFFLTKNSSMADDITQDVFLQVYRHISSFRGEASVKTWLLRITRNISCNYRNTAFFRKVLLVDTAVSKEYSRSAEQSFLEKEAANHVWKQVFNLPVKFREVLVLHAKYQLSISDIAHILKIPEGTVKSRLFGARKRMSALLKEESLINEPI</sequence>
<evidence type="ECO:0000256" key="1">
    <source>
        <dbReference type="ARBA" id="ARBA00010641"/>
    </source>
</evidence>
<name>A0ABS7D7C6_9BACL</name>
<gene>
    <name evidence="9" type="ORF">K0T92_13945</name>
</gene>
<dbReference type="InterPro" id="IPR000838">
    <property type="entry name" value="RNA_pol_sigma70_ECF_CS"/>
</dbReference>
<evidence type="ECO:0000256" key="2">
    <source>
        <dbReference type="ARBA" id="ARBA00023015"/>
    </source>
</evidence>